<organism evidence="2 3">
    <name type="scientific">Lithospermum erythrorhizon</name>
    <name type="common">Purple gromwell</name>
    <name type="synonym">Lithospermum officinale var. erythrorhizon</name>
    <dbReference type="NCBI Taxonomy" id="34254"/>
    <lineage>
        <taxon>Eukaryota</taxon>
        <taxon>Viridiplantae</taxon>
        <taxon>Streptophyta</taxon>
        <taxon>Embryophyta</taxon>
        <taxon>Tracheophyta</taxon>
        <taxon>Spermatophyta</taxon>
        <taxon>Magnoliopsida</taxon>
        <taxon>eudicotyledons</taxon>
        <taxon>Gunneridae</taxon>
        <taxon>Pentapetalae</taxon>
        <taxon>asterids</taxon>
        <taxon>lamiids</taxon>
        <taxon>Boraginales</taxon>
        <taxon>Boraginaceae</taxon>
        <taxon>Boraginoideae</taxon>
        <taxon>Lithospermeae</taxon>
        <taxon>Lithospermum</taxon>
    </lineage>
</organism>
<name>A0AAV3QZV9_LITER</name>
<keyword evidence="3" id="KW-1185">Reference proteome</keyword>
<dbReference type="AlphaFoldDB" id="A0AAV3QZV9"/>
<dbReference type="Proteomes" id="UP001454036">
    <property type="component" value="Unassembled WGS sequence"/>
</dbReference>
<evidence type="ECO:0000313" key="3">
    <source>
        <dbReference type="Proteomes" id="UP001454036"/>
    </source>
</evidence>
<accession>A0AAV3QZV9</accession>
<sequence>MGYSVGYVWSNHCPPLFNGTENRQNGLLLFKCSLNPQSIHSRKYPYPRSIRPRKSSRSWRIDTSSSSPVNDASPIRVIDATTLHQEDSNEDVFRKIDEYLVSQAAQVVATTEENQPLDERSSFTPTAASSSATRSGVSQIAADQGMGSKVLTTWTSKDQAGFLFIRRSLLSKIEGLDPISVFMTKRSSASEAPDSLTSRRTEVEALKKASTPIHASTTSSPTLVISLDEELTSSAAAGASTKK</sequence>
<gene>
    <name evidence="2" type="ORF">LIER_22496</name>
</gene>
<feature type="compositionally biased region" description="Basic residues" evidence="1">
    <location>
        <begin position="43"/>
        <end position="57"/>
    </location>
</feature>
<feature type="region of interest" description="Disordered" evidence="1">
    <location>
        <begin position="43"/>
        <end position="72"/>
    </location>
</feature>
<evidence type="ECO:0000256" key="1">
    <source>
        <dbReference type="SAM" id="MobiDB-lite"/>
    </source>
</evidence>
<comment type="caution">
    <text evidence="2">The sequence shown here is derived from an EMBL/GenBank/DDBJ whole genome shotgun (WGS) entry which is preliminary data.</text>
</comment>
<reference evidence="2 3" key="1">
    <citation type="submission" date="2024-01" db="EMBL/GenBank/DDBJ databases">
        <title>The complete chloroplast genome sequence of Lithospermum erythrorhizon: insights into the phylogenetic relationship among Boraginaceae species and the maternal lineages of purple gromwells.</title>
        <authorList>
            <person name="Okada T."/>
            <person name="Watanabe K."/>
        </authorList>
    </citation>
    <scope>NUCLEOTIDE SEQUENCE [LARGE SCALE GENOMIC DNA]</scope>
</reference>
<feature type="compositionally biased region" description="Low complexity" evidence="1">
    <location>
        <begin position="122"/>
        <end position="138"/>
    </location>
</feature>
<protein>
    <submittedName>
        <fullName evidence="2">Uncharacterized protein</fullName>
    </submittedName>
</protein>
<evidence type="ECO:0000313" key="2">
    <source>
        <dbReference type="EMBL" id="GAA0167607.1"/>
    </source>
</evidence>
<feature type="region of interest" description="Disordered" evidence="1">
    <location>
        <begin position="110"/>
        <end position="141"/>
    </location>
</feature>
<dbReference type="EMBL" id="BAABME010006154">
    <property type="protein sequence ID" value="GAA0167607.1"/>
    <property type="molecule type" value="Genomic_DNA"/>
</dbReference>
<proteinExistence type="predicted"/>